<dbReference type="AlphaFoldDB" id="A0A6J4HXF2"/>
<accession>A0A6J4HXF2</accession>
<keyword evidence="14" id="KW-0547">Nucleotide-binding</keyword>
<feature type="domain" description="Pyridine nucleotide-disulphide oxidoreductase dimerisation" evidence="17">
    <location>
        <begin position="338"/>
        <end position="446"/>
    </location>
</feature>
<evidence type="ECO:0000256" key="6">
    <source>
        <dbReference type="ARBA" id="ARBA00022630"/>
    </source>
</evidence>
<feature type="binding site" evidence="14">
    <location>
        <position position="303"/>
    </location>
    <ligand>
        <name>FAD</name>
        <dbReference type="ChEBI" id="CHEBI:57692"/>
    </ligand>
</feature>
<dbReference type="PRINTS" id="PR00411">
    <property type="entry name" value="PNDRDTASEI"/>
</dbReference>
<keyword evidence="8 16" id="KW-0560">Oxidoreductase</keyword>
<keyword evidence="10" id="KW-1015">Disulfide bond</keyword>
<dbReference type="SUPFAM" id="SSF51905">
    <property type="entry name" value="FAD/NAD(P)-binding domain"/>
    <property type="match status" value="1"/>
</dbReference>
<comment type="similarity">
    <text evidence="2 16">Belongs to the class-I pyridine nucleotide-disulfide oxidoreductase family.</text>
</comment>
<dbReference type="GO" id="GO:0050660">
    <property type="term" value="F:flavin adenine dinucleotide binding"/>
    <property type="evidence" value="ECO:0007669"/>
    <property type="project" value="InterPro"/>
</dbReference>
<dbReference type="InterPro" id="IPR001100">
    <property type="entry name" value="Pyr_nuc-diS_OxRdtase"/>
</dbReference>
<protein>
    <recommendedName>
        <fullName evidence="4 16">Dihydrolipoyl dehydrogenase</fullName>
        <ecNumber evidence="3 16">1.8.1.4</ecNumber>
    </recommendedName>
</protein>
<evidence type="ECO:0000256" key="1">
    <source>
        <dbReference type="ARBA" id="ARBA00004496"/>
    </source>
</evidence>
<dbReference type="PANTHER" id="PTHR22912">
    <property type="entry name" value="DISULFIDE OXIDOREDUCTASE"/>
    <property type="match status" value="1"/>
</dbReference>
<dbReference type="SUPFAM" id="SSF55424">
    <property type="entry name" value="FAD/NAD-linked reductases, dimerisation (C-terminal) domain"/>
    <property type="match status" value="1"/>
</dbReference>
<evidence type="ECO:0000256" key="9">
    <source>
        <dbReference type="ARBA" id="ARBA00023027"/>
    </source>
</evidence>
<dbReference type="InterPro" id="IPR006258">
    <property type="entry name" value="Lipoamide_DH"/>
</dbReference>
<feature type="binding site" evidence="14">
    <location>
        <position position="115"/>
    </location>
    <ligand>
        <name>FAD</name>
        <dbReference type="ChEBI" id="CHEBI:57692"/>
    </ligand>
</feature>
<keyword evidence="7 14" id="KW-0274">FAD</keyword>
<dbReference type="GO" id="GO:0006103">
    <property type="term" value="P:2-oxoglutarate metabolic process"/>
    <property type="evidence" value="ECO:0007669"/>
    <property type="project" value="TreeGrafter"/>
</dbReference>
<feature type="binding site" evidence="14">
    <location>
        <position position="52"/>
    </location>
    <ligand>
        <name>FAD</name>
        <dbReference type="ChEBI" id="CHEBI:57692"/>
    </ligand>
</feature>
<keyword evidence="11 16" id="KW-0676">Redox-active center</keyword>
<feature type="binding site" evidence="14">
    <location>
        <position position="263"/>
    </location>
    <ligand>
        <name>NAD(+)</name>
        <dbReference type="ChEBI" id="CHEBI:57540"/>
    </ligand>
</feature>
<dbReference type="PROSITE" id="PS00076">
    <property type="entry name" value="PYRIDINE_REDOX_1"/>
    <property type="match status" value="1"/>
</dbReference>
<dbReference type="InterPro" id="IPR036188">
    <property type="entry name" value="FAD/NAD-bd_sf"/>
</dbReference>
<evidence type="ECO:0000256" key="16">
    <source>
        <dbReference type="RuleBase" id="RU003692"/>
    </source>
</evidence>
<feature type="binding site" evidence="14">
    <location>
        <begin position="139"/>
        <end position="141"/>
    </location>
    <ligand>
        <name>FAD</name>
        <dbReference type="ChEBI" id="CHEBI:57692"/>
    </ligand>
</feature>
<dbReference type="GO" id="GO:0004148">
    <property type="term" value="F:dihydrolipoyl dehydrogenase (NADH) activity"/>
    <property type="evidence" value="ECO:0007669"/>
    <property type="project" value="UniProtKB-EC"/>
</dbReference>
<keyword evidence="5" id="KW-0963">Cytoplasm</keyword>
<evidence type="ECO:0000256" key="15">
    <source>
        <dbReference type="PIRSR" id="PIRSR000350-4"/>
    </source>
</evidence>
<dbReference type="Pfam" id="PF07992">
    <property type="entry name" value="Pyr_redox_2"/>
    <property type="match status" value="1"/>
</dbReference>
<dbReference type="InterPro" id="IPR012999">
    <property type="entry name" value="Pyr_OxRdtase_I_AS"/>
</dbReference>
<keyword evidence="6 16" id="KW-0285">Flavoprotein</keyword>
<name>A0A6J4HXF2_9ACTN</name>
<comment type="cofactor">
    <cofactor evidence="14 16">
        <name>FAD</name>
        <dbReference type="ChEBI" id="CHEBI:57692"/>
    </cofactor>
    <text evidence="14 16">Binds 1 FAD per subunit.</text>
</comment>
<dbReference type="EC" id="1.8.1.4" evidence="3 16"/>
<dbReference type="EMBL" id="CADCTP010000119">
    <property type="protein sequence ID" value="CAA9236757.1"/>
    <property type="molecule type" value="Genomic_DNA"/>
</dbReference>
<feature type="disulfide bond" description="Redox-active" evidence="15">
    <location>
        <begin position="43"/>
        <end position="48"/>
    </location>
</feature>
<dbReference type="Gene3D" id="3.50.50.60">
    <property type="entry name" value="FAD/NAD(P)-binding domain"/>
    <property type="match status" value="2"/>
</dbReference>
<organism evidence="19">
    <name type="scientific">uncultured Mycobacteriales bacterium</name>
    <dbReference type="NCBI Taxonomy" id="581187"/>
    <lineage>
        <taxon>Bacteria</taxon>
        <taxon>Bacillati</taxon>
        <taxon>Actinomycetota</taxon>
        <taxon>Actinomycetes</taxon>
        <taxon>Mycobacteriales</taxon>
        <taxon>environmental samples</taxon>
    </lineage>
</organism>
<keyword evidence="19" id="KW-0670">Pyruvate</keyword>
<evidence type="ECO:0000259" key="18">
    <source>
        <dbReference type="Pfam" id="PF07992"/>
    </source>
</evidence>
<dbReference type="PRINTS" id="PR00368">
    <property type="entry name" value="FADPNR"/>
</dbReference>
<evidence type="ECO:0000256" key="12">
    <source>
        <dbReference type="ARBA" id="ARBA00049187"/>
    </source>
</evidence>
<dbReference type="PIRSF" id="PIRSF000350">
    <property type="entry name" value="Mercury_reductase_MerA"/>
    <property type="match status" value="1"/>
</dbReference>
<comment type="subcellular location">
    <subcellularLocation>
        <location evidence="1">Cytoplasm</location>
    </subcellularLocation>
</comment>
<evidence type="ECO:0000256" key="8">
    <source>
        <dbReference type="ARBA" id="ARBA00023002"/>
    </source>
</evidence>
<feature type="binding site" evidence="14">
    <location>
        <position position="199"/>
    </location>
    <ligand>
        <name>NAD(+)</name>
        <dbReference type="ChEBI" id="CHEBI:57540"/>
    </ligand>
</feature>
<evidence type="ECO:0000259" key="17">
    <source>
        <dbReference type="Pfam" id="PF02852"/>
    </source>
</evidence>
<comment type="miscellaneous">
    <text evidence="16">The active site is a redox-active disulfide bond.</text>
</comment>
<comment type="catalytic activity">
    <reaction evidence="12 16">
        <text>N(6)-[(R)-dihydrolipoyl]-L-lysyl-[protein] + NAD(+) = N(6)-[(R)-lipoyl]-L-lysyl-[protein] + NADH + H(+)</text>
        <dbReference type="Rhea" id="RHEA:15045"/>
        <dbReference type="Rhea" id="RHEA-COMP:10474"/>
        <dbReference type="Rhea" id="RHEA-COMP:10475"/>
        <dbReference type="ChEBI" id="CHEBI:15378"/>
        <dbReference type="ChEBI" id="CHEBI:57540"/>
        <dbReference type="ChEBI" id="CHEBI:57945"/>
        <dbReference type="ChEBI" id="CHEBI:83099"/>
        <dbReference type="ChEBI" id="CHEBI:83100"/>
        <dbReference type="EC" id="1.8.1.4"/>
    </reaction>
</comment>
<evidence type="ECO:0000256" key="10">
    <source>
        <dbReference type="ARBA" id="ARBA00023157"/>
    </source>
</evidence>
<feature type="binding site" evidence="14">
    <location>
        <begin position="176"/>
        <end position="183"/>
    </location>
    <ligand>
        <name>NAD(+)</name>
        <dbReference type="ChEBI" id="CHEBI:57540"/>
    </ligand>
</feature>
<evidence type="ECO:0000256" key="4">
    <source>
        <dbReference type="ARBA" id="ARBA00016961"/>
    </source>
</evidence>
<dbReference type="FunFam" id="3.30.390.30:FF:000001">
    <property type="entry name" value="Dihydrolipoyl dehydrogenase"/>
    <property type="match status" value="1"/>
</dbReference>
<feature type="domain" description="FAD/NAD(P)-binding" evidence="18">
    <location>
        <begin position="7"/>
        <end position="318"/>
    </location>
</feature>
<proteinExistence type="inferred from homology"/>
<dbReference type="InterPro" id="IPR016156">
    <property type="entry name" value="FAD/NAD-linked_Rdtase_dimer_sf"/>
</dbReference>
<dbReference type="Gene3D" id="3.30.390.30">
    <property type="match status" value="1"/>
</dbReference>
<dbReference type="PANTHER" id="PTHR22912:SF217">
    <property type="entry name" value="DIHYDROLIPOYL DEHYDROGENASE"/>
    <property type="match status" value="1"/>
</dbReference>
<feature type="active site" description="Proton acceptor" evidence="13">
    <location>
        <position position="436"/>
    </location>
</feature>
<dbReference type="Pfam" id="PF02852">
    <property type="entry name" value="Pyr_redox_dim"/>
    <property type="match status" value="1"/>
</dbReference>
<evidence type="ECO:0000256" key="7">
    <source>
        <dbReference type="ARBA" id="ARBA00022827"/>
    </source>
</evidence>
<evidence type="ECO:0000256" key="2">
    <source>
        <dbReference type="ARBA" id="ARBA00007532"/>
    </source>
</evidence>
<evidence type="ECO:0000256" key="13">
    <source>
        <dbReference type="PIRSR" id="PIRSR000350-2"/>
    </source>
</evidence>
<keyword evidence="9 14" id="KW-0520">NAD</keyword>
<evidence type="ECO:0000256" key="14">
    <source>
        <dbReference type="PIRSR" id="PIRSR000350-3"/>
    </source>
</evidence>
<evidence type="ECO:0000313" key="19">
    <source>
        <dbReference type="EMBL" id="CAA9236757.1"/>
    </source>
</evidence>
<dbReference type="InterPro" id="IPR050151">
    <property type="entry name" value="Class-I_Pyr_Nuc-Dis_Oxidored"/>
</dbReference>
<evidence type="ECO:0000256" key="11">
    <source>
        <dbReference type="ARBA" id="ARBA00023284"/>
    </source>
</evidence>
<dbReference type="NCBIfam" id="TIGR01350">
    <property type="entry name" value="lipoamide_DH"/>
    <property type="match status" value="1"/>
</dbReference>
<gene>
    <name evidence="19" type="ORF">AVDCRST_MAG41-1231</name>
</gene>
<dbReference type="InterPro" id="IPR004099">
    <property type="entry name" value="Pyr_nucl-diS_OxRdtase_dimer"/>
</dbReference>
<dbReference type="GO" id="GO:0005737">
    <property type="term" value="C:cytoplasm"/>
    <property type="evidence" value="ECO:0007669"/>
    <property type="project" value="UniProtKB-SubCell"/>
</dbReference>
<evidence type="ECO:0000256" key="3">
    <source>
        <dbReference type="ARBA" id="ARBA00012608"/>
    </source>
</evidence>
<evidence type="ECO:0000256" key="5">
    <source>
        <dbReference type="ARBA" id="ARBA00022490"/>
    </source>
</evidence>
<reference evidence="19" key="1">
    <citation type="submission" date="2020-02" db="EMBL/GenBank/DDBJ databases">
        <authorList>
            <person name="Meier V. D."/>
        </authorList>
    </citation>
    <scope>NUCLEOTIDE SEQUENCE</scope>
    <source>
        <strain evidence="19">AVDCRST_MAG41</strain>
    </source>
</reference>
<sequence length="459" mass="47979">MAQTDVDLVILGGGSGGYACALRAAELDMSVVLIDKAELGGTCLHRGCIPTKALLHAGEVADSARESEQFGVHATLEGVDAAGVRKYQEGVVGRLYKGLQGLVKSRGIEFVQGEGRLVSATAVQVGDTTYTGKHVLLATGSVPRTLPGLEVDGTRVLFSDHALKLDRVPGSVVILGGGVIGVEFASIWKSFGADVTIVEALPHLVPLEDEASSKLLERAFRRRGINQKLGARFSGVEHTDNGVRVALENGEQIEAELLLVAVGRGPVSAGLGYEEVGVAMDRGFVKVDAYCQTNVPTISAVGDLIQTPQLAHVGFGEGILVAERLAGLPVVPIDYLGVPRVTYSDPEVASVGLTEAQATEKYGADSIKTLTYDLAGNGKSQILKTAGAVKLIAEKDGPVVGVHLVGSRVGELLAEAQLIYNWEALPSEVAQLIHAHPTQSEALGEAHLALAGKPLHTHG</sequence>
<dbReference type="InterPro" id="IPR023753">
    <property type="entry name" value="FAD/NAD-binding_dom"/>
</dbReference>